<dbReference type="Proteomes" id="UP000288805">
    <property type="component" value="Unassembled WGS sequence"/>
</dbReference>
<reference evidence="1 2" key="1">
    <citation type="journal article" date="2018" name="PLoS Genet.">
        <title>Population sequencing reveals clonal diversity and ancestral inbreeding in the grapevine cultivar Chardonnay.</title>
        <authorList>
            <person name="Roach M.J."/>
            <person name="Johnson D.L."/>
            <person name="Bohlmann J."/>
            <person name="van Vuuren H.J."/>
            <person name="Jones S.J."/>
            <person name="Pretorius I.S."/>
            <person name="Schmidt S.A."/>
            <person name="Borneman A.R."/>
        </authorList>
    </citation>
    <scope>NUCLEOTIDE SEQUENCE [LARGE SCALE GENOMIC DNA]</scope>
    <source>
        <strain evidence="2">cv. Chardonnay</strain>
        <tissue evidence="1">Leaf</tissue>
    </source>
</reference>
<protein>
    <submittedName>
        <fullName evidence="1">Uncharacterized protein</fullName>
    </submittedName>
</protein>
<name>A0A438HEQ6_VITVI</name>
<proteinExistence type="predicted"/>
<comment type="caution">
    <text evidence="1">The sequence shown here is derived from an EMBL/GenBank/DDBJ whole genome shotgun (WGS) entry which is preliminary data.</text>
</comment>
<accession>A0A438HEQ6</accession>
<organism evidence="1 2">
    <name type="scientific">Vitis vinifera</name>
    <name type="common">Grape</name>
    <dbReference type="NCBI Taxonomy" id="29760"/>
    <lineage>
        <taxon>Eukaryota</taxon>
        <taxon>Viridiplantae</taxon>
        <taxon>Streptophyta</taxon>
        <taxon>Embryophyta</taxon>
        <taxon>Tracheophyta</taxon>
        <taxon>Spermatophyta</taxon>
        <taxon>Magnoliopsida</taxon>
        <taxon>eudicotyledons</taxon>
        <taxon>Gunneridae</taxon>
        <taxon>Pentapetalae</taxon>
        <taxon>rosids</taxon>
        <taxon>Vitales</taxon>
        <taxon>Vitaceae</taxon>
        <taxon>Viteae</taxon>
        <taxon>Vitis</taxon>
    </lineage>
</organism>
<evidence type="ECO:0000313" key="2">
    <source>
        <dbReference type="Proteomes" id="UP000288805"/>
    </source>
</evidence>
<sequence length="73" mass="8455">MEEIQLKHVSLWKSCMSTQVSACSLAQISKPKNHPVASLKVTRSCKEEQTEDLKNELKLELIRSVIIYRWKLV</sequence>
<dbReference type="AlphaFoldDB" id="A0A438HEQ6"/>
<evidence type="ECO:0000313" key="1">
    <source>
        <dbReference type="EMBL" id="RVW82927.1"/>
    </source>
</evidence>
<dbReference type="EMBL" id="QGNW01000234">
    <property type="protein sequence ID" value="RVW82927.1"/>
    <property type="molecule type" value="Genomic_DNA"/>
</dbReference>
<gene>
    <name evidence="1" type="ORF">CK203_038378</name>
</gene>